<protein>
    <recommendedName>
        <fullName evidence="2">Glycosyltransferase 2-like domain-containing protein</fullName>
    </recommendedName>
</protein>
<dbReference type="InterPro" id="IPR001173">
    <property type="entry name" value="Glyco_trans_2-like"/>
</dbReference>
<proteinExistence type="predicted"/>
<dbReference type="AlphaFoldDB" id="A0A1F7IPT0"/>
<gene>
    <name evidence="3" type="ORF">A2957_03510</name>
</gene>
<dbReference type="Proteomes" id="UP000179072">
    <property type="component" value="Unassembled WGS sequence"/>
</dbReference>
<dbReference type="EMBL" id="MGAK01000003">
    <property type="protein sequence ID" value="OGK45292.1"/>
    <property type="molecule type" value="Genomic_DNA"/>
</dbReference>
<dbReference type="Gene3D" id="3.90.550.10">
    <property type="entry name" value="Spore Coat Polysaccharide Biosynthesis Protein SpsA, Chain A"/>
    <property type="match status" value="1"/>
</dbReference>
<dbReference type="SUPFAM" id="SSF53448">
    <property type="entry name" value="Nucleotide-diphospho-sugar transferases"/>
    <property type="match status" value="1"/>
</dbReference>
<evidence type="ECO:0000259" key="2">
    <source>
        <dbReference type="Pfam" id="PF13632"/>
    </source>
</evidence>
<keyword evidence="1" id="KW-0472">Membrane</keyword>
<dbReference type="PANTHER" id="PTHR36851:SF1">
    <property type="entry name" value="GLYCO_TRANS_2-LIKE DOMAIN-CONTAINING PROTEIN"/>
    <property type="match status" value="1"/>
</dbReference>
<dbReference type="STRING" id="1802060.A2957_03510"/>
<feature type="transmembrane region" description="Helical" evidence="1">
    <location>
        <begin position="370"/>
        <end position="393"/>
    </location>
</feature>
<feature type="transmembrane region" description="Helical" evidence="1">
    <location>
        <begin position="12"/>
        <end position="31"/>
    </location>
</feature>
<organism evidence="3 4">
    <name type="scientific">Candidatus Roizmanbacteria bacterium RIFCSPLOWO2_01_FULL_38_11</name>
    <dbReference type="NCBI Taxonomy" id="1802060"/>
    <lineage>
        <taxon>Bacteria</taxon>
        <taxon>Candidatus Roizmaniibacteriota</taxon>
    </lineage>
</organism>
<feature type="transmembrane region" description="Helical" evidence="1">
    <location>
        <begin position="37"/>
        <end position="60"/>
    </location>
</feature>
<accession>A0A1F7IPT0</accession>
<dbReference type="InterPro" id="IPR029044">
    <property type="entry name" value="Nucleotide-diphossugar_trans"/>
</dbReference>
<keyword evidence="1" id="KW-0812">Transmembrane</keyword>
<name>A0A1F7IPT0_9BACT</name>
<dbReference type="PANTHER" id="PTHR36851">
    <property type="entry name" value="UNNAMED PRODUCT"/>
    <property type="match status" value="1"/>
</dbReference>
<keyword evidence="1" id="KW-1133">Transmembrane helix</keyword>
<sequence length="491" mass="57997">MTNIAHQKYYRIAEMIVPIMVWLTITMPLWLSPFRPALVSYIILGYLLYFFYKTVKTVYYSTISYRLMKRAEKVNWLEWAQEDKTFPYINHFVVIPTYRESEEKLSKTIDHILDQNYPKDKIHVILAMEEREGEAAKEKSIYLTKKYGSVFAWFSASFHVLTENEVIGKASNVTSAMKKVSEYIKKHQIITENTIVTVCDADSLLPSSYLSYVTYKFLNDPDRKYRFFWAPVLLYNNFWKLPLPVRMQTIMSSVARFAYLSQRDELIQISTYSTNLWLLEEVGYWDTDIIPEDWHIYLQAFFKFGEKVKTIPIYLPIMRDGVLAEGLFKTLKLRYSQERRWAWGASDIPYAIVKFFDSPHINPIVKLKKILFIFEVHFLWPTSFFLLTISASIPPLINPSFKRTVLGFLLPKLSSFILTAASIFLVIMVYFDYKLREKMNIKTPLRNVPMLFIQWYFLPVISFFFSSLPALESHTRMLLGKKIEYKVTEKV</sequence>
<reference evidence="3 4" key="1">
    <citation type="journal article" date="2016" name="Nat. Commun.">
        <title>Thousands of microbial genomes shed light on interconnected biogeochemical processes in an aquifer system.</title>
        <authorList>
            <person name="Anantharaman K."/>
            <person name="Brown C.T."/>
            <person name="Hug L.A."/>
            <person name="Sharon I."/>
            <person name="Castelle C.J."/>
            <person name="Probst A.J."/>
            <person name="Thomas B.C."/>
            <person name="Singh A."/>
            <person name="Wilkins M.J."/>
            <person name="Karaoz U."/>
            <person name="Brodie E.L."/>
            <person name="Williams K.H."/>
            <person name="Hubbard S.S."/>
            <person name="Banfield J.F."/>
        </authorList>
    </citation>
    <scope>NUCLEOTIDE SEQUENCE [LARGE SCALE GENOMIC DNA]</scope>
</reference>
<feature type="transmembrane region" description="Helical" evidence="1">
    <location>
        <begin position="452"/>
        <end position="471"/>
    </location>
</feature>
<feature type="transmembrane region" description="Helical" evidence="1">
    <location>
        <begin position="413"/>
        <end position="431"/>
    </location>
</feature>
<comment type="caution">
    <text evidence="3">The sequence shown here is derived from an EMBL/GenBank/DDBJ whole genome shotgun (WGS) entry which is preliminary data.</text>
</comment>
<dbReference type="Pfam" id="PF13632">
    <property type="entry name" value="Glyco_trans_2_3"/>
    <property type="match status" value="1"/>
</dbReference>
<feature type="domain" description="Glycosyltransferase 2-like" evidence="2">
    <location>
        <begin position="195"/>
        <end position="428"/>
    </location>
</feature>
<evidence type="ECO:0000313" key="4">
    <source>
        <dbReference type="Proteomes" id="UP000179072"/>
    </source>
</evidence>
<evidence type="ECO:0000313" key="3">
    <source>
        <dbReference type="EMBL" id="OGK45292.1"/>
    </source>
</evidence>
<evidence type="ECO:0000256" key="1">
    <source>
        <dbReference type="SAM" id="Phobius"/>
    </source>
</evidence>